<keyword evidence="3" id="KW-1185">Reference proteome</keyword>
<dbReference type="InParanoid" id="A0A5J5EZU8"/>
<protein>
    <submittedName>
        <fullName evidence="2">Uncharacterized protein</fullName>
    </submittedName>
</protein>
<accession>A0A5J5EZU8</accession>
<evidence type="ECO:0000313" key="2">
    <source>
        <dbReference type="EMBL" id="KAA8908520.1"/>
    </source>
</evidence>
<dbReference type="EMBL" id="VXIS01000067">
    <property type="protein sequence ID" value="KAA8908520.1"/>
    <property type="molecule type" value="Genomic_DNA"/>
</dbReference>
<dbReference type="AlphaFoldDB" id="A0A5J5EZU8"/>
<dbReference type="Proteomes" id="UP000326924">
    <property type="component" value="Unassembled WGS sequence"/>
</dbReference>
<name>A0A5J5EZU8_9PEZI</name>
<comment type="caution">
    <text evidence="2">The sequence shown here is derived from an EMBL/GenBank/DDBJ whole genome shotgun (WGS) entry which is preliminary data.</text>
</comment>
<organism evidence="2 3">
    <name type="scientific">Sphaerosporella brunnea</name>
    <dbReference type="NCBI Taxonomy" id="1250544"/>
    <lineage>
        <taxon>Eukaryota</taxon>
        <taxon>Fungi</taxon>
        <taxon>Dikarya</taxon>
        <taxon>Ascomycota</taxon>
        <taxon>Pezizomycotina</taxon>
        <taxon>Pezizomycetes</taxon>
        <taxon>Pezizales</taxon>
        <taxon>Pyronemataceae</taxon>
        <taxon>Sphaerosporella</taxon>
    </lineage>
</organism>
<feature type="compositionally biased region" description="Acidic residues" evidence="1">
    <location>
        <begin position="26"/>
        <end position="53"/>
    </location>
</feature>
<evidence type="ECO:0000256" key="1">
    <source>
        <dbReference type="SAM" id="MobiDB-lite"/>
    </source>
</evidence>
<evidence type="ECO:0000313" key="3">
    <source>
        <dbReference type="Proteomes" id="UP000326924"/>
    </source>
</evidence>
<proteinExistence type="predicted"/>
<sequence length="204" mass="22362">MTTPSKRTIISRQATAIHKRRRLAETEAEGVFPDEVENEGQAEEDDEAEEDDGNREATHKSLETYISTFQVHNGADSDPELGAVLLPEIHPQTGQHTWPRVSRPKRVELLKAAFEDMKKLLSSARKCPAGQDHTRHLQVKTFICVQLAHNGLGGRFAKRYKERVYKNLRRVSQRQPDAGADLVGAAETGAAGTVTAAAAAAGEA</sequence>
<feature type="compositionally biased region" description="Polar residues" evidence="1">
    <location>
        <begin position="1"/>
        <end position="14"/>
    </location>
</feature>
<reference evidence="2 3" key="1">
    <citation type="submission" date="2019-09" db="EMBL/GenBank/DDBJ databases">
        <title>Draft genome of the ectomycorrhizal ascomycete Sphaerosporella brunnea.</title>
        <authorList>
            <consortium name="DOE Joint Genome Institute"/>
            <person name="Benucci G.M."/>
            <person name="Marozzi G."/>
            <person name="Antonielli L."/>
            <person name="Sanchez S."/>
            <person name="Marco P."/>
            <person name="Wang X."/>
            <person name="Falini L.B."/>
            <person name="Barry K."/>
            <person name="Haridas S."/>
            <person name="Lipzen A."/>
            <person name="Labutti K."/>
            <person name="Grigoriev I.V."/>
            <person name="Murat C."/>
            <person name="Martin F."/>
            <person name="Albertini E."/>
            <person name="Donnini D."/>
            <person name="Bonito G."/>
        </authorList>
    </citation>
    <scope>NUCLEOTIDE SEQUENCE [LARGE SCALE GENOMIC DNA]</scope>
    <source>
        <strain evidence="2 3">Sb_GMNB300</strain>
    </source>
</reference>
<feature type="region of interest" description="Disordered" evidence="1">
    <location>
        <begin position="1"/>
        <end position="56"/>
    </location>
</feature>
<gene>
    <name evidence="2" type="ORF">FN846DRAFT_906128</name>
</gene>